<feature type="region of interest" description="Disordered" evidence="1">
    <location>
        <begin position="53"/>
        <end position="138"/>
    </location>
</feature>
<feature type="compositionally biased region" description="Gly residues" evidence="1">
    <location>
        <begin position="105"/>
        <end position="119"/>
    </location>
</feature>
<sequence>MEFLDWVKHIAAKFSSHHSTEFYEHSVQQVQRSGKGITLGEYGADWSVYSRQHEARPSGHKKAKDECNKWKQQDEQPAAPVDTGGGGRGKGGKGRGGRGEAREGNGAGLGDGTGPGCGGVTMSPGRATGSRSTRTITTGHQVVRPNPHRSGAVIKIVRRWAKGKHLFTAPDLWGFGWTAGTHQMAGGSCAGGPEPVALPRAS</sequence>
<gene>
    <name evidence="3" type="ORF">CYMTET_25872</name>
    <name evidence="2" type="ORF">CYMTET_35562</name>
</gene>
<reference evidence="2" key="2">
    <citation type="submission" date="2023-06" db="EMBL/GenBank/DDBJ databases">
        <title>Long-read-based genome assembly of the green algal bacterivore Cymbomonas tetramitiformis.</title>
        <authorList>
            <person name="Gyaltshen Y."/>
            <person name="Rozenberg A."/>
            <person name="Paasch A."/>
            <person name="Burns J.A."/>
            <person name="Warring S."/>
            <person name="Larson R."/>
            <person name="Maurer-Alcala X."/>
            <person name="Dacks J."/>
            <person name="Kim E."/>
        </authorList>
    </citation>
    <scope>NUCLEOTIDE SEQUENCE</scope>
    <source>
        <strain evidence="2">PLY_AMNH</strain>
    </source>
</reference>
<evidence type="ECO:0000313" key="2">
    <source>
        <dbReference type="EMBL" id="KAK3255244.1"/>
    </source>
</evidence>
<protein>
    <submittedName>
        <fullName evidence="2">Uncharacterized protein</fullName>
    </submittedName>
</protein>
<evidence type="ECO:0000313" key="4">
    <source>
        <dbReference type="Proteomes" id="UP001190700"/>
    </source>
</evidence>
<feature type="compositionally biased region" description="Basic and acidic residues" evidence="1">
    <location>
        <begin position="53"/>
        <end position="74"/>
    </location>
</feature>
<feature type="compositionally biased region" description="Low complexity" evidence="1">
    <location>
        <begin position="123"/>
        <end position="138"/>
    </location>
</feature>
<accession>A0AAE0KP21</accession>
<keyword evidence="4" id="KW-1185">Reference proteome</keyword>
<dbReference type="EMBL" id="LGRX02022828">
    <property type="protein sequence ID" value="KAK3255244.1"/>
    <property type="molecule type" value="Genomic_DNA"/>
</dbReference>
<dbReference type="Proteomes" id="UP001190700">
    <property type="component" value="Unassembled WGS sequence"/>
</dbReference>
<proteinExistence type="predicted"/>
<reference evidence="2 4" key="1">
    <citation type="journal article" date="2015" name="Genome Biol. Evol.">
        <title>Comparative Genomics of a Bacterivorous Green Alga Reveals Evolutionary Causalities and Consequences of Phago-Mixotrophic Mode of Nutrition.</title>
        <authorList>
            <person name="Burns J.A."/>
            <person name="Paasch A."/>
            <person name="Narechania A."/>
            <person name="Kim E."/>
        </authorList>
    </citation>
    <scope>NUCLEOTIDE SEQUENCE [LARGE SCALE GENOMIC DNA]</scope>
    <source>
        <strain evidence="2">PLY_AMNH</strain>
    </source>
</reference>
<evidence type="ECO:0000313" key="3">
    <source>
        <dbReference type="EMBL" id="KAK3265444.1"/>
    </source>
</evidence>
<dbReference type="EMBL" id="LGRX02013916">
    <property type="protein sequence ID" value="KAK3265444.1"/>
    <property type="molecule type" value="Genomic_DNA"/>
</dbReference>
<name>A0AAE0KP21_9CHLO</name>
<organism evidence="2 4">
    <name type="scientific">Cymbomonas tetramitiformis</name>
    <dbReference type="NCBI Taxonomy" id="36881"/>
    <lineage>
        <taxon>Eukaryota</taxon>
        <taxon>Viridiplantae</taxon>
        <taxon>Chlorophyta</taxon>
        <taxon>Pyramimonadophyceae</taxon>
        <taxon>Pyramimonadales</taxon>
        <taxon>Pyramimonadaceae</taxon>
        <taxon>Cymbomonas</taxon>
    </lineage>
</organism>
<evidence type="ECO:0000256" key="1">
    <source>
        <dbReference type="SAM" id="MobiDB-lite"/>
    </source>
</evidence>
<dbReference type="AlphaFoldDB" id="A0AAE0KP21"/>
<comment type="caution">
    <text evidence="2">The sequence shown here is derived from an EMBL/GenBank/DDBJ whole genome shotgun (WGS) entry which is preliminary data.</text>
</comment>